<dbReference type="Gene3D" id="1.10.10.2850">
    <property type="entry name" value="Phage late-transcription coactivator-like"/>
    <property type="match status" value="1"/>
</dbReference>
<evidence type="ECO:0000313" key="1">
    <source>
        <dbReference type="EMBL" id="AKF13403.1"/>
    </source>
</evidence>
<gene>
    <name evidence="1" type="ORF">PHIN3_140</name>
</gene>
<accession>A0A0F6SJ13</accession>
<dbReference type="RefSeq" id="YP_009212380.1">
    <property type="nucleotide sequence ID" value="NC_028945.1"/>
</dbReference>
<name>A0A0F6SJ13_9CAUD</name>
<protein>
    <submittedName>
        <fullName evidence="1">Late promoter transcription accessory protein</fullName>
    </submittedName>
</protein>
<dbReference type="KEGG" id="vg:26638871"/>
<evidence type="ECO:0000313" key="2">
    <source>
        <dbReference type="Proteomes" id="UP000202958"/>
    </source>
</evidence>
<dbReference type="Pfam" id="PF16805">
    <property type="entry name" value="Trans_coact"/>
    <property type="match status" value="1"/>
</dbReference>
<dbReference type="GeneID" id="26638871"/>
<dbReference type="EMBL" id="KR052482">
    <property type="protein sequence ID" value="AKF13403.1"/>
    <property type="molecule type" value="Genomic_DNA"/>
</dbReference>
<dbReference type="InterPro" id="IPR031836">
    <property type="entry name" value="Trans_coact"/>
</dbReference>
<dbReference type="Proteomes" id="UP000202958">
    <property type="component" value="Segment"/>
</dbReference>
<keyword evidence="2" id="KW-1185">Reference proteome</keyword>
<sequence>MNSIEETRLSVIVNEIDKIVNEEVSVIEAICFYADKTGMEVETIAELIKKSAPMVSRIRETAERLNLMEKSPTLF</sequence>
<organism evidence="1 2">
    <name type="scientific">Sinorhizobium phage phiN3</name>
    <dbReference type="NCBI Taxonomy" id="1647405"/>
    <lineage>
        <taxon>Viruses</taxon>
        <taxon>Duplodnaviria</taxon>
        <taxon>Heunggongvirae</taxon>
        <taxon>Uroviricota</taxon>
        <taxon>Caudoviricetes</taxon>
        <taxon>Emdodecavirus</taxon>
        <taxon>Emdodecavirus N3</taxon>
    </lineage>
</organism>
<proteinExistence type="predicted"/>
<dbReference type="InterPro" id="IPR042071">
    <property type="entry name" value="Trans_coact_sf"/>
</dbReference>
<reference evidence="1 2" key="1">
    <citation type="submission" date="2015-04" db="EMBL/GenBank/DDBJ databases">
        <authorList>
            <person name="Hodson T.S."/>
            <person name="Hyde J.R."/>
            <person name="Schouten J.T."/>
            <person name="Crockett J.T."/>
            <person name="Smith T.A."/>
            <person name="Merrill B.D."/>
            <person name="Crook M.B."/>
            <person name="Griffitts J.S."/>
            <person name="Burnett S.H."/>
            <person name="Grose J.H."/>
            <person name="Breakwell D.P."/>
        </authorList>
    </citation>
    <scope>NUCLEOTIDE SEQUENCE [LARGE SCALE GENOMIC DNA]</scope>
</reference>